<accession>A0A9X3N874</accession>
<evidence type="ECO:0000313" key="2">
    <source>
        <dbReference type="EMBL" id="MDA0181568.1"/>
    </source>
</evidence>
<dbReference type="AlphaFoldDB" id="A0A9X3N874"/>
<proteinExistence type="predicted"/>
<evidence type="ECO:0000256" key="1">
    <source>
        <dbReference type="SAM" id="MobiDB-lite"/>
    </source>
</evidence>
<sequence>MHPQLMTMYADAQSQALRSDADTRRRGRTARGRVGWSFSIRLPRRRSTRIAV</sequence>
<evidence type="ECO:0000313" key="3">
    <source>
        <dbReference type="Proteomes" id="UP001147653"/>
    </source>
</evidence>
<dbReference type="Proteomes" id="UP001147653">
    <property type="component" value="Unassembled WGS sequence"/>
</dbReference>
<feature type="region of interest" description="Disordered" evidence="1">
    <location>
        <begin position="12"/>
        <end position="31"/>
    </location>
</feature>
<reference evidence="2" key="1">
    <citation type="submission" date="2022-10" db="EMBL/GenBank/DDBJ databases">
        <title>The WGS of Solirubrobacter phytolaccae KCTC 29190.</title>
        <authorList>
            <person name="Jiang Z."/>
        </authorList>
    </citation>
    <scope>NUCLEOTIDE SEQUENCE</scope>
    <source>
        <strain evidence="2">KCTC 29190</strain>
    </source>
</reference>
<keyword evidence="3" id="KW-1185">Reference proteome</keyword>
<comment type="caution">
    <text evidence="2">The sequence shown here is derived from an EMBL/GenBank/DDBJ whole genome shotgun (WGS) entry which is preliminary data.</text>
</comment>
<protein>
    <submittedName>
        <fullName evidence="2">Uncharacterized protein</fullName>
    </submittedName>
</protein>
<organism evidence="2 3">
    <name type="scientific">Solirubrobacter phytolaccae</name>
    <dbReference type="NCBI Taxonomy" id="1404360"/>
    <lineage>
        <taxon>Bacteria</taxon>
        <taxon>Bacillati</taxon>
        <taxon>Actinomycetota</taxon>
        <taxon>Thermoleophilia</taxon>
        <taxon>Solirubrobacterales</taxon>
        <taxon>Solirubrobacteraceae</taxon>
        <taxon>Solirubrobacter</taxon>
    </lineage>
</organism>
<gene>
    <name evidence="2" type="ORF">OJ997_14785</name>
</gene>
<dbReference type="RefSeq" id="WP_270025900.1">
    <property type="nucleotide sequence ID" value="NZ_JAPDDP010000023.1"/>
</dbReference>
<dbReference type="EMBL" id="JAPDDP010000023">
    <property type="protein sequence ID" value="MDA0181568.1"/>
    <property type="molecule type" value="Genomic_DNA"/>
</dbReference>
<name>A0A9X3N874_9ACTN</name>